<reference evidence="1" key="2">
    <citation type="journal article" date="2019" name="IMA Fungus">
        <title>Genome sequencing and comparison of five Tilletia species to identify candidate genes for the detection of regulated species infecting wheat.</title>
        <authorList>
            <person name="Nguyen H.D.T."/>
            <person name="Sultana T."/>
            <person name="Kesanakurti P."/>
            <person name="Hambleton S."/>
        </authorList>
    </citation>
    <scope>NUCLEOTIDE SEQUENCE</scope>
    <source>
        <strain evidence="1">DAOMC 236416</strain>
    </source>
</reference>
<dbReference type="Proteomes" id="UP000077521">
    <property type="component" value="Unassembled WGS sequence"/>
</dbReference>
<reference evidence="1" key="1">
    <citation type="submission" date="2016-04" db="EMBL/GenBank/DDBJ databases">
        <authorList>
            <person name="Nguyen H.D."/>
            <person name="Samba Siva P."/>
            <person name="Cullis J."/>
            <person name="Levesque C.A."/>
            <person name="Hambleton S."/>
        </authorList>
    </citation>
    <scope>NUCLEOTIDE SEQUENCE</scope>
    <source>
        <strain evidence="1">DAOMC 236416</strain>
    </source>
</reference>
<proteinExistence type="predicted"/>
<evidence type="ECO:0000313" key="1">
    <source>
        <dbReference type="EMBL" id="KAE8237785.1"/>
    </source>
</evidence>
<accession>A0A177TSZ5</accession>
<name>A0A177TSZ5_9BASI</name>
<dbReference type="AlphaFoldDB" id="A0A177TSZ5"/>
<dbReference type="EMBL" id="LWDF02001636">
    <property type="protein sequence ID" value="KAE8237785.1"/>
    <property type="molecule type" value="Genomic_DNA"/>
</dbReference>
<keyword evidence="2" id="KW-1185">Reference proteome</keyword>
<organism evidence="1 2">
    <name type="scientific">Tilletia indica</name>
    <dbReference type="NCBI Taxonomy" id="43049"/>
    <lineage>
        <taxon>Eukaryota</taxon>
        <taxon>Fungi</taxon>
        <taxon>Dikarya</taxon>
        <taxon>Basidiomycota</taxon>
        <taxon>Ustilaginomycotina</taxon>
        <taxon>Exobasidiomycetes</taxon>
        <taxon>Tilletiales</taxon>
        <taxon>Tilletiaceae</taxon>
        <taxon>Tilletia</taxon>
    </lineage>
</organism>
<comment type="caution">
    <text evidence="1">The sequence shown here is derived from an EMBL/GenBank/DDBJ whole genome shotgun (WGS) entry which is preliminary data.</text>
</comment>
<protein>
    <submittedName>
        <fullName evidence="1">Uncharacterized protein</fullName>
    </submittedName>
</protein>
<sequence>MGVYELISLVYNDFQARADSAHVCQDQFERNFCSQSPPYLTEVCATLDMCRHVRLPTFSPRIVRIAAIMVFVMSSVAYAVYSKARTTFVGPLPSDHAPQDVDNGVHVQLPHGDDDADAI</sequence>
<evidence type="ECO:0000313" key="2">
    <source>
        <dbReference type="Proteomes" id="UP000077521"/>
    </source>
</evidence>
<gene>
    <name evidence="1" type="ORF">A4X13_0g8640</name>
</gene>